<evidence type="ECO:0000313" key="7">
    <source>
        <dbReference type="EMBL" id="GIG92099.1"/>
    </source>
</evidence>
<sequence>MICARGEHPEVLRRTVDGLRATSPGGEREIVVVDDGSIDPVGPLGPGVEVVRNSVPAGVSGARRQGFALAGGEVLVCLDAHMTFDPDWLTHMLDHVDSGALLCASFWDYERTVGGFYGADFEWCGVRDYAAGHSPGFRPRHRVRYPGPGASDVPMVLGACYMIRRTSYDLLGGFSPLFRVWGADEQDLSARAWLAGIGARCVADARVGHLSRKSFPYPVYYDHVEFNQLAFLRSVFDHRTVEALERSFEPLSDPVRSWLAEAGTGRWRAVVQRTRQLTDRELFARIMPGARLPVQHRRASPSDQGHRHD</sequence>
<keyword evidence="3" id="KW-0328">Glycosyltransferase</keyword>
<dbReference type="Pfam" id="PF02709">
    <property type="entry name" value="Glyco_transf_7C"/>
    <property type="match status" value="1"/>
</dbReference>
<dbReference type="InterPro" id="IPR029044">
    <property type="entry name" value="Nucleotide-diphossugar_trans"/>
</dbReference>
<dbReference type="Gene3D" id="3.90.550.10">
    <property type="entry name" value="Spore Coat Polysaccharide Biosynthesis Protein SpsA, Chain A"/>
    <property type="match status" value="1"/>
</dbReference>
<dbReference type="PANTHER" id="PTHR43179">
    <property type="entry name" value="RHAMNOSYLTRANSFERASE WBBL"/>
    <property type="match status" value="1"/>
</dbReference>
<feature type="domain" description="Glycosyltransferase 2-like" evidence="5">
    <location>
        <begin position="2"/>
        <end position="136"/>
    </location>
</feature>
<name>A0ABQ4EBM2_9ACTN</name>
<dbReference type="PANTHER" id="PTHR43179:SF12">
    <property type="entry name" value="GALACTOFURANOSYLTRANSFERASE GLFT2"/>
    <property type="match status" value="1"/>
</dbReference>
<keyword evidence="8" id="KW-1185">Reference proteome</keyword>
<feature type="domain" description="Galactosyltransferase C-terminal" evidence="6">
    <location>
        <begin position="154"/>
        <end position="201"/>
    </location>
</feature>
<dbReference type="SUPFAM" id="SSF53448">
    <property type="entry name" value="Nucleotide-diphospho-sugar transferases"/>
    <property type="match status" value="1"/>
</dbReference>
<evidence type="ECO:0000256" key="1">
    <source>
        <dbReference type="ARBA" id="ARBA00004776"/>
    </source>
</evidence>
<comment type="pathway">
    <text evidence="1">Cell wall biogenesis; cell wall polysaccharide biosynthesis.</text>
</comment>
<comment type="caution">
    <text evidence="7">The sequence shown here is derived from an EMBL/GenBank/DDBJ whole genome shotgun (WGS) entry which is preliminary data.</text>
</comment>
<dbReference type="InterPro" id="IPR027791">
    <property type="entry name" value="Galactosyl_T_C"/>
</dbReference>
<dbReference type="Proteomes" id="UP000646749">
    <property type="component" value="Unassembled WGS sequence"/>
</dbReference>
<evidence type="ECO:0000313" key="8">
    <source>
        <dbReference type="Proteomes" id="UP000646749"/>
    </source>
</evidence>
<comment type="similarity">
    <text evidence="2">Belongs to the glycosyltransferase 2 family.</text>
</comment>
<proteinExistence type="inferred from homology"/>
<organism evidence="7 8">
    <name type="scientific">Plantactinospora endophytica</name>
    <dbReference type="NCBI Taxonomy" id="673535"/>
    <lineage>
        <taxon>Bacteria</taxon>
        <taxon>Bacillati</taxon>
        <taxon>Actinomycetota</taxon>
        <taxon>Actinomycetes</taxon>
        <taxon>Micromonosporales</taxon>
        <taxon>Micromonosporaceae</taxon>
        <taxon>Plantactinospora</taxon>
    </lineage>
</organism>
<evidence type="ECO:0000256" key="2">
    <source>
        <dbReference type="ARBA" id="ARBA00006739"/>
    </source>
</evidence>
<keyword evidence="4" id="KW-0808">Transferase</keyword>
<dbReference type="EMBL" id="BONW01000041">
    <property type="protein sequence ID" value="GIG92099.1"/>
    <property type="molecule type" value="Genomic_DNA"/>
</dbReference>
<evidence type="ECO:0000259" key="6">
    <source>
        <dbReference type="Pfam" id="PF02709"/>
    </source>
</evidence>
<evidence type="ECO:0000259" key="5">
    <source>
        <dbReference type="Pfam" id="PF00535"/>
    </source>
</evidence>
<dbReference type="Pfam" id="PF00535">
    <property type="entry name" value="Glycos_transf_2"/>
    <property type="match status" value="1"/>
</dbReference>
<gene>
    <name evidence="7" type="ORF">Pen02_70350</name>
</gene>
<evidence type="ECO:0000256" key="4">
    <source>
        <dbReference type="ARBA" id="ARBA00022679"/>
    </source>
</evidence>
<reference evidence="7 8" key="1">
    <citation type="submission" date="2021-01" db="EMBL/GenBank/DDBJ databases">
        <title>Whole genome shotgun sequence of Plantactinospora endophytica NBRC 110450.</title>
        <authorList>
            <person name="Komaki H."/>
            <person name="Tamura T."/>
        </authorList>
    </citation>
    <scope>NUCLEOTIDE SEQUENCE [LARGE SCALE GENOMIC DNA]</scope>
    <source>
        <strain evidence="7 8">NBRC 110450</strain>
    </source>
</reference>
<dbReference type="InterPro" id="IPR001173">
    <property type="entry name" value="Glyco_trans_2-like"/>
</dbReference>
<evidence type="ECO:0000256" key="3">
    <source>
        <dbReference type="ARBA" id="ARBA00022676"/>
    </source>
</evidence>
<accession>A0ABQ4EBM2</accession>
<protein>
    <recommendedName>
        <fullName evidence="9">Glycosyltransferase</fullName>
    </recommendedName>
</protein>
<evidence type="ECO:0008006" key="9">
    <source>
        <dbReference type="Google" id="ProtNLM"/>
    </source>
</evidence>